<evidence type="ECO:0000256" key="1">
    <source>
        <dbReference type="SAM" id="MobiDB-lite"/>
    </source>
</evidence>
<sequence length="419" mass="45198">MSRSNAALLLALGLAVPASPGCRSFQDNLLRRDVAQAAPRPEQPDPREVVRLVSLEHERRAELVQALKSELNVNVKTFTDDQGRDRRVPLGGVLGGTAEGYLRVERPRNLRVILNKTLSMPIADIGSNDEEFWFANDQSREIVVASHSHLGGLNDPLLTSMRADWIFEILGLESLPADVEIERGSSPEVLTLVETRALPGGGTTIKESVLSVSKQRIVEHRLYTGDRSRLVASARVEQPVAVSVGPTGGSEPPARVEIPSVVRLTIPDVAELEMRLSNIRPNPEPDPAWLASFVRPDKESLGYEQIPLFDLSGRPGDELLADSGASSSSALPPPPSIPGPVTAPGSLILPRADNALARADDRAASSDRAVRPASEPSTSGRVAVDLPSAPRVPTVEYRRSSWETVQGGNRFPRGVLGRD</sequence>
<evidence type="ECO:0000313" key="3">
    <source>
        <dbReference type="Proteomes" id="UP000280296"/>
    </source>
</evidence>
<feature type="compositionally biased region" description="Basic and acidic residues" evidence="1">
    <location>
        <begin position="358"/>
        <end position="370"/>
    </location>
</feature>
<reference evidence="2 3" key="1">
    <citation type="submission" date="2018-12" db="EMBL/GenBank/DDBJ databases">
        <authorList>
            <person name="Toschakov S.V."/>
        </authorList>
    </citation>
    <scope>NUCLEOTIDE SEQUENCE [LARGE SCALE GENOMIC DNA]</scope>
    <source>
        <strain evidence="2 3">GM2012</strain>
    </source>
</reference>
<organism evidence="2 3">
    <name type="scientific">Tautonia sociabilis</name>
    <dbReference type="NCBI Taxonomy" id="2080755"/>
    <lineage>
        <taxon>Bacteria</taxon>
        <taxon>Pseudomonadati</taxon>
        <taxon>Planctomycetota</taxon>
        <taxon>Planctomycetia</taxon>
        <taxon>Isosphaerales</taxon>
        <taxon>Isosphaeraceae</taxon>
        <taxon>Tautonia</taxon>
    </lineage>
</organism>
<comment type="caution">
    <text evidence="2">The sequence shown here is derived from an EMBL/GenBank/DDBJ whole genome shotgun (WGS) entry which is preliminary data.</text>
</comment>
<protein>
    <recommendedName>
        <fullName evidence="4">DUF4292 domain-containing protein</fullName>
    </recommendedName>
</protein>
<dbReference type="Proteomes" id="UP000280296">
    <property type="component" value="Unassembled WGS sequence"/>
</dbReference>
<reference evidence="2 3" key="2">
    <citation type="submission" date="2019-01" db="EMBL/GenBank/DDBJ databases">
        <title>Tautonia sociabilis, a novel thermotolerant planctomycete of Isosphaeraceae family, isolated from a 4000 m deep subterranean habitat.</title>
        <authorList>
            <person name="Kovaleva O.L."/>
            <person name="Elcheninov A.G."/>
            <person name="Van Heerden E."/>
            <person name="Toshchakov S.V."/>
            <person name="Novikov A."/>
            <person name="Bonch-Osmolovskaya E.A."/>
            <person name="Kublanov I.V."/>
        </authorList>
    </citation>
    <scope>NUCLEOTIDE SEQUENCE [LARGE SCALE GENOMIC DNA]</scope>
    <source>
        <strain evidence="2 3">GM2012</strain>
    </source>
</reference>
<gene>
    <name evidence="2" type="ORF">TsocGM_13625</name>
</gene>
<dbReference type="EMBL" id="RYZH01000025">
    <property type="protein sequence ID" value="RUL87117.1"/>
    <property type="molecule type" value="Genomic_DNA"/>
</dbReference>
<accession>A0A432MIQ9</accession>
<feature type="region of interest" description="Disordered" evidence="1">
    <location>
        <begin position="314"/>
        <end position="346"/>
    </location>
</feature>
<name>A0A432MIQ9_9BACT</name>
<evidence type="ECO:0000313" key="2">
    <source>
        <dbReference type="EMBL" id="RUL87117.1"/>
    </source>
</evidence>
<keyword evidence="3" id="KW-1185">Reference proteome</keyword>
<dbReference type="OrthoDB" id="279598at2"/>
<feature type="region of interest" description="Disordered" evidence="1">
    <location>
        <begin position="358"/>
        <end position="390"/>
    </location>
</feature>
<dbReference type="AlphaFoldDB" id="A0A432MIQ9"/>
<evidence type="ECO:0008006" key="4">
    <source>
        <dbReference type="Google" id="ProtNLM"/>
    </source>
</evidence>
<proteinExistence type="predicted"/>
<dbReference type="RefSeq" id="WP_126726018.1">
    <property type="nucleotide sequence ID" value="NZ_RYZH01000025.1"/>
</dbReference>